<evidence type="ECO:0000313" key="2">
    <source>
        <dbReference type="EMBL" id="AOT69181.1"/>
    </source>
</evidence>
<protein>
    <recommendedName>
        <fullName evidence="4">Zinc-ribbon domain-containing protein</fullName>
    </recommendedName>
</protein>
<dbReference type="STRING" id="1424294.Gferi_06150"/>
<dbReference type="Proteomes" id="UP000095743">
    <property type="component" value="Chromosome"/>
</dbReference>
<keyword evidence="3" id="KW-1185">Reference proteome</keyword>
<keyword evidence="1" id="KW-1133">Transmembrane helix</keyword>
<sequence>MNKNPFVKLIVVVLLAILGLWLIQAVLYGTGFGFGVGFRGNYGGGHMYMGTGYGYGGSSAYLLMLMIKVLFVVFIVALAAGVILWIKSNLFTSEDVAIIKNSFSGNRNLISKETCSICGKELNAEWKVCPHCGKEKEAKDA</sequence>
<keyword evidence="1" id="KW-0472">Membrane</keyword>
<dbReference type="EMBL" id="CP017269">
    <property type="protein sequence ID" value="AOT69181.1"/>
    <property type="molecule type" value="Genomic_DNA"/>
</dbReference>
<dbReference type="KEGG" id="gfe:Gferi_06150"/>
<evidence type="ECO:0000256" key="1">
    <source>
        <dbReference type="SAM" id="Phobius"/>
    </source>
</evidence>
<dbReference type="RefSeq" id="WP_069974747.1">
    <property type="nucleotide sequence ID" value="NZ_CP017269.1"/>
</dbReference>
<accession>A0A1D8GE42</accession>
<feature type="transmembrane region" description="Helical" evidence="1">
    <location>
        <begin position="60"/>
        <end position="86"/>
    </location>
</feature>
<reference evidence="2 3" key="1">
    <citation type="submission" date="2016-09" db="EMBL/GenBank/DDBJ databases">
        <title>Genomic analysis reveals versatility of anaerobic energy metabolism of Geosporobacter ferrireducens IRF9 of phylum Firmicutes.</title>
        <authorList>
            <person name="Kim S.-J."/>
        </authorList>
    </citation>
    <scope>NUCLEOTIDE SEQUENCE [LARGE SCALE GENOMIC DNA]</scope>
    <source>
        <strain evidence="2 3">IRF9</strain>
    </source>
</reference>
<organism evidence="2 3">
    <name type="scientific">Geosporobacter ferrireducens</name>
    <dbReference type="NCBI Taxonomy" id="1424294"/>
    <lineage>
        <taxon>Bacteria</taxon>
        <taxon>Bacillati</taxon>
        <taxon>Bacillota</taxon>
        <taxon>Clostridia</taxon>
        <taxon>Peptostreptococcales</taxon>
        <taxon>Thermotaleaceae</taxon>
        <taxon>Geosporobacter</taxon>
    </lineage>
</organism>
<evidence type="ECO:0008006" key="4">
    <source>
        <dbReference type="Google" id="ProtNLM"/>
    </source>
</evidence>
<proteinExistence type="predicted"/>
<gene>
    <name evidence="2" type="ORF">Gferi_06150</name>
</gene>
<name>A0A1D8GE42_9FIRM</name>
<dbReference type="AlphaFoldDB" id="A0A1D8GE42"/>
<evidence type="ECO:0000313" key="3">
    <source>
        <dbReference type="Proteomes" id="UP000095743"/>
    </source>
</evidence>
<keyword evidence="1" id="KW-0812">Transmembrane</keyword>